<name>A0A8T3A0L7_DENNO</name>
<gene>
    <name evidence="1" type="ORF">KFK09_028012</name>
</gene>
<sequence>MFLLLSLEFYYLEDIFLSNYGYRRLLCLAICFTVDRMCNEVAISTYRSLSLLSPM</sequence>
<reference evidence="1" key="1">
    <citation type="journal article" date="2022" name="Front. Genet.">
        <title>Chromosome-Scale Assembly of the Dendrobium nobile Genome Provides Insights Into the Molecular Mechanism of the Biosynthesis of the Medicinal Active Ingredient of Dendrobium.</title>
        <authorList>
            <person name="Xu Q."/>
            <person name="Niu S.-C."/>
            <person name="Li K.-L."/>
            <person name="Zheng P.-J."/>
            <person name="Zhang X.-J."/>
            <person name="Jia Y."/>
            <person name="Liu Y."/>
            <person name="Niu Y.-X."/>
            <person name="Yu L.-H."/>
            <person name="Chen D.-F."/>
            <person name="Zhang G.-Q."/>
        </authorList>
    </citation>
    <scope>NUCLEOTIDE SEQUENCE</scope>
    <source>
        <tissue evidence="1">Leaf</tissue>
    </source>
</reference>
<comment type="caution">
    <text evidence="1">The sequence shown here is derived from an EMBL/GenBank/DDBJ whole genome shotgun (WGS) entry which is preliminary data.</text>
</comment>
<proteinExistence type="predicted"/>
<protein>
    <submittedName>
        <fullName evidence="1">Uncharacterized protein</fullName>
    </submittedName>
</protein>
<dbReference type="EMBL" id="JAGYWB010000019">
    <property type="protein sequence ID" value="KAI0488185.1"/>
    <property type="molecule type" value="Genomic_DNA"/>
</dbReference>
<accession>A0A8T3A0L7</accession>
<organism evidence="1 2">
    <name type="scientific">Dendrobium nobile</name>
    <name type="common">Orchid</name>
    <dbReference type="NCBI Taxonomy" id="94219"/>
    <lineage>
        <taxon>Eukaryota</taxon>
        <taxon>Viridiplantae</taxon>
        <taxon>Streptophyta</taxon>
        <taxon>Embryophyta</taxon>
        <taxon>Tracheophyta</taxon>
        <taxon>Spermatophyta</taxon>
        <taxon>Magnoliopsida</taxon>
        <taxon>Liliopsida</taxon>
        <taxon>Asparagales</taxon>
        <taxon>Orchidaceae</taxon>
        <taxon>Epidendroideae</taxon>
        <taxon>Malaxideae</taxon>
        <taxon>Dendrobiinae</taxon>
        <taxon>Dendrobium</taxon>
    </lineage>
</organism>
<evidence type="ECO:0000313" key="2">
    <source>
        <dbReference type="Proteomes" id="UP000829196"/>
    </source>
</evidence>
<keyword evidence="2" id="KW-1185">Reference proteome</keyword>
<dbReference type="AlphaFoldDB" id="A0A8T3A0L7"/>
<evidence type="ECO:0000313" key="1">
    <source>
        <dbReference type="EMBL" id="KAI0488185.1"/>
    </source>
</evidence>
<dbReference type="Proteomes" id="UP000829196">
    <property type="component" value="Unassembled WGS sequence"/>
</dbReference>